<name>A0AAD7HU91_9AGAR</name>
<evidence type="ECO:0000313" key="2">
    <source>
        <dbReference type="EMBL" id="KAJ7727297.1"/>
    </source>
</evidence>
<dbReference type="InterPro" id="IPR029058">
    <property type="entry name" value="AB_hydrolase_fold"/>
</dbReference>
<sequence length="192" mass="21487">MHDTASMVAWSEPFIGVSFNYRIGALGFLPSKLSRILNLGLKDQVNGMGPREYRQVRRRSKPSDSIRALRRGTFDRPPCQGLERKATSFPSGYRRVRGADLARAVHSYDAPIHETQFRESWARRAARISPAPPRSSASAPGPRRPSPTRRLPFLTSIIHPCVGPSNPSSIERVFLSGRSTLGRPRSRIRSQL</sequence>
<proteinExistence type="predicted"/>
<feature type="region of interest" description="Disordered" evidence="1">
    <location>
        <begin position="123"/>
        <end position="150"/>
    </location>
</feature>
<gene>
    <name evidence="2" type="ORF">DFH07DRAFT_231828</name>
</gene>
<organism evidence="2 3">
    <name type="scientific">Mycena maculata</name>
    <dbReference type="NCBI Taxonomy" id="230809"/>
    <lineage>
        <taxon>Eukaryota</taxon>
        <taxon>Fungi</taxon>
        <taxon>Dikarya</taxon>
        <taxon>Basidiomycota</taxon>
        <taxon>Agaricomycotina</taxon>
        <taxon>Agaricomycetes</taxon>
        <taxon>Agaricomycetidae</taxon>
        <taxon>Agaricales</taxon>
        <taxon>Marasmiineae</taxon>
        <taxon>Mycenaceae</taxon>
        <taxon>Mycena</taxon>
    </lineage>
</organism>
<dbReference type="Proteomes" id="UP001215280">
    <property type="component" value="Unassembled WGS sequence"/>
</dbReference>
<evidence type="ECO:0000256" key="1">
    <source>
        <dbReference type="SAM" id="MobiDB-lite"/>
    </source>
</evidence>
<dbReference type="AlphaFoldDB" id="A0AAD7HU91"/>
<dbReference type="Gene3D" id="3.40.50.1820">
    <property type="entry name" value="alpha/beta hydrolase"/>
    <property type="match status" value="1"/>
</dbReference>
<protein>
    <submittedName>
        <fullName evidence="2">Uncharacterized protein</fullName>
    </submittedName>
</protein>
<comment type="caution">
    <text evidence="2">The sequence shown here is derived from an EMBL/GenBank/DDBJ whole genome shotgun (WGS) entry which is preliminary data.</text>
</comment>
<accession>A0AAD7HU91</accession>
<evidence type="ECO:0000313" key="3">
    <source>
        <dbReference type="Proteomes" id="UP001215280"/>
    </source>
</evidence>
<reference evidence="2" key="1">
    <citation type="submission" date="2023-03" db="EMBL/GenBank/DDBJ databases">
        <title>Massive genome expansion in bonnet fungi (Mycena s.s.) driven by repeated elements and novel gene families across ecological guilds.</title>
        <authorList>
            <consortium name="Lawrence Berkeley National Laboratory"/>
            <person name="Harder C.B."/>
            <person name="Miyauchi S."/>
            <person name="Viragh M."/>
            <person name="Kuo A."/>
            <person name="Thoen E."/>
            <person name="Andreopoulos B."/>
            <person name="Lu D."/>
            <person name="Skrede I."/>
            <person name="Drula E."/>
            <person name="Henrissat B."/>
            <person name="Morin E."/>
            <person name="Kohler A."/>
            <person name="Barry K."/>
            <person name="LaButti K."/>
            <person name="Morin E."/>
            <person name="Salamov A."/>
            <person name="Lipzen A."/>
            <person name="Mereny Z."/>
            <person name="Hegedus B."/>
            <person name="Baldrian P."/>
            <person name="Stursova M."/>
            <person name="Weitz H."/>
            <person name="Taylor A."/>
            <person name="Grigoriev I.V."/>
            <person name="Nagy L.G."/>
            <person name="Martin F."/>
            <person name="Kauserud H."/>
        </authorList>
    </citation>
    <scope>NUCLEOTIDE SEQUENCE</scope>
    <source>
        <strain evidence="2">CBHHK188m</strain>
    </source>
</reference>
<keyword evidence="3" id="KW-1185">Reference proteome</keyword>
<dbReference type="EMBL" id="JARJLG010000213">
    <property type="protein sequence ID" value="KAJ7727297.1"/>
    <property type="molecule type" value="Genomic_DNA"/>
</dbReference>